<dbReference type="Pfam" id="PF09685">
    <property type="entry name" value="MamF_MmsF"/>
    <property type="match status" value="1"/>
</dbReference>
<keyword evidence="4 5" id="KW-0472">Membrane</keyword>
<feature type="transmembrane region" description="Helical" evidence="5">
    <location>
        <begin position="62"/>
        <end position="82"/>
    </location>
</feature>
<evidence type="ECO:0000313" key="6">
    <source>
        <dbReference type="EMBL" id="SFT09222.1"/>
    </source>
</evidence>
<evidence type="ECO:0000256" key="5">
    <source>
        <dbReference type="SAM" id="Phobius"/>
    </source>
</evidence>
<protein>
    <recommendedName>
        <fullName evidence="8">DUF4870 domain-containing protein</fullName>
    </recommendedName>
</protein>
<dbReference type="RefSeq" id="WP_074979759.1">
    <property type="nucleotide sequence ID" value="NZ_FPAG01000008.1"/>
</dbReference>
<dbReference type="AlphaFoldDB" id="A0A1I6V6C9"/>
<dbReference type="EMBL" id="FPAG01000008">
    <property type="protein sequence ID" value="SFT09222.1"/>
    <property type="molecule type" value="Genomic_DNA"/>
</dbReference>
<feature type="transmembrane region" description="Helical" evidence="5">
    <location>
        <begin position="24"/>
        <end position="41"/>
    </location>
</feature>
<gene>
    <name evidence="6" type="ORF">SAMN04487906_2897</name>
</gene>
<dbReference type="Proteomes" id="UP000183209">
    <property type="component" value="Unassembled WGS sequence"/>
</dbReference>
<proteinExistence type="predicted"/>
<evidence type="ECO:0000313" key="7">
    <source>
        <dbReference type="Proteomes" id="UP000183209"/>
    </source>
</evidence>
<organism evidence="6 7">
    <name type="scientific">Zhouia amylolytica</name>
    <dbReference type="NCBI Taxonomy" id="376730"/>
    <lineage>
        <taxon>Bacteria</taxon>
        <taxon>Pseudomonadati</taxon>
        <taxon>Bacteroidota</taxon>
        <taxon>Flavobacteriia</taxon>
        <taxon>Flavobacteriales</taxon>
        <taxon>Flavobacteriaceae</taxon>
        <taxon>Zhouia</taxon>
    </lineage>
</organism>
<reference evidence="6 7" key="1">
    <citation type="submission" date="2016-10" db="EMBL/GenBank/DDBJ databases">
        <authorList>
            <person name="de Groot N.N."/>
        </authorList>
    </citation>
    <scope>NUCLEOTIDE SEQUENCE [LARGE SCALE GENOMIC DNA]</scope>
    <source>
        <strain evidence="6 7">CGMCC 1.6114</strain>
    </source>
</reference>
<evidence type="ECO:0000256" key="1">
    <source>
        <dbReference type="ARBA" id="ARBA00004141"/>
    </source>
</evidence>
<dbReference type="InterPro" id="IPR019109">
    <property type="entry name" value="MamF_MmsF"/>
</dbReference>
<dbReference type="OrthoDB" id="9808930at2"/>
<name>A0A1I6V6C9_9FLAO</name>
<evidence type="ECO:0008006" key="8">
    <source>
        <dbReference type="Google" id="ProtNLM"/>
    </source>
</evidence>
<evidence type="ECO:0000256" key="2">
    <source>
        <dbReference type="ARBA" id="ARBA00022692"/>
    </source>
</evidence>
<evidence type="ECO:0000256" key="3">
    <source>
        <dbReference type="ARBA" id="ARBA00022989"/>
    </source>
</evidence>
<keyword evidence="2 5" id="KW-0812">Transmembrane</keyword>
<accession>A0A1I6V6C9</accession>
<keyword evidence="3 5" id="KW-1133">Transmembrane helix</keyword>
<sequence>MNSSITKHQKTLSAIIHLSTFSKYFIPFGNFILPLILWTSNKNDSDFVDYNGKQALNFQISILLYSLALGAISVIIALFSAWEFVHFVDIFEHNTHQIDIDLDNIFHLGSGLFFIGIIGSLLLGLLVLDVFCTILATIKAKDGIAYKYPLTINFLK</sequence>
<comment type="subcellular location">
    <subcellularLocation>
        <location evidence="1">Membrane</location>
        <topology evidence="1">Multi-pass membrane protein</topology>
    </subcellularLocation>
</comment>
<feature type="transmembrane region" description="Helical" evidence="5">
    <location>
        <begin position="112"/>
        <end position="138"/>
    </location>
</feature>
<evidence type="ECO:0000256" key="4">
    <source>
        <dbReference type="ARBA" id="ARBA00023136"/>
    </source>
</evidence>